<dbReference type="EMBL" id="JBHSHL010000027">
    <property type="protein sequence ID" value="MFC4804951.1"/>
    <property type="molecule type" value="Genomic_DNA"/>
</dbReference>
<keyword evidence="7 12" id="KW-0460">Magnesium</keyword>
<dbReference type="SUPFAM" id="SSF50249">
    <property type="entry name" value="Nucleic acid-binding proteins"/>
    <property type="match status" value="1"/>
</dbReference>
<dbReference type="Pfam" id="PF12826">
    <property type="entry name" value="HHH_2"/>
    <property type="match status" value="1"/>
</dbReference>
<feature type="binding site" evidence="12">
    <location>
        <position position="133"/>
    </location>
    <ligand>
        <name>NAD(+)</name>
        <dbReference type="ChEBI" id="CHEBI:57540"/>
    </ligand>
</feature>
<dbReference type="PANTHER" id="PTHR23389:SF9">
    <property type="entry name" value="DNA LIGASE"/>
    <property type="match status" value="1"/>
</dbReference>
<comment type="catalytic activity">
    <reaction evidence="11 12">
        <text>NAD(+) + (deoxyribonucleotide)n-3'-hydroxyl + 5'-phospho-(deoxyribonucleotide)m = (deoxyribonucleotide)n+m + AMP + beta-nicotinamide D-nucleotide.</text>
        <dbReference type="EC" id="6.5.1.2"/>
    </reaction>
</comment>
<dbReference type="PROSITE" id="PS01055">
    <property type="entry name" value="DNA_LIGASE_N1"/>
    <property type="match status" value="1"/>
</dbReference>
<evidence type="ECO:0000256" key="8">
    <source>
        <dbReference type="ARBA" id="ARBA00023027"/>
    </source>
</evidence>
<evidence type="ECO:0000256" key="13">
    <source>
        <dbReference type="SAM" id="Coils"/>
    </source>
</evidence>
<keyword evidence="5 12" id="KW-0227">DNA damage</keyword>
<reference evidence="16" key="1">
    <citation type="journal article" date="2019" name="Int. J. Syst. Evol. Microbiol.">
        <title>The Global Catalogue of Microorganisms (GCM) 10K type strain sequencing project: providing services to taxonomists for standard genome sequencing and annotation.</title>
        <authorList>
            <consortium name="The Broad Institute Genomics Platform"/>
            <consortium name="The Broad Institute Genome Sequencing Center for Infectious Disease"/>
            <person name="Wu L."/>
            <person name="Ma J."/>
        </authorList>
    </citation>
    <scope>NUCLEOTIDE SEQUENCE [LARGE SCALE GENOMIC DNA]</scope>
    <source>
        <strain evidence="16">CCUG 46385</strain>
    </source>
</reference>
<dbReference type="InterPro" id="IPR012340">
    <property type="entry name" value="NA-bd_OB-fold"/>
</dbReference>
<keyword evidence="4 12" id="KW-0479">Metal-binding</keyword>
<dbReference type="Gene3D" id="3.40.50.10190">
    <property type="entry name" value="BRCT domain"/>
    <property type="match status" value="1"/>
</dbReference>
<dbReference type="HAMAP" id="MF_01588">
    <property type="entry name" value="DNA_ligase_A"/>
    <property type="match status" value="1"/>
</dbReference>
<keyword evidence="8 12" id="KW-0520">NAD</keyword>
<dbReference type="InterPro" id="IPR010994">
    <property type="entry name" value="RuvA_2-like"/>
</dbReference>
<dbReference type="RefSeq" id="WP_379788481.1">
    <property type="nucleotide sequence ID" value="NZ_JBHSHL010000027.1"/>
</dbReference>
<evidence type="ECO:0000259" key="14">
    <source>
        <dbReference type="PROSITE" id="PS50172"/>
    </source>
</evidence>
<evidence type="ECO:0000256" key="6">
    <source>
        <dbReference type="ARBA" id="ARBA00022833"/>
    </source>
</evidence>
<dbReference type="InterPro" id="IPR013839">
    <property type="entry name" value="DNAligase_adenylation"/>
</dbReference>
<feature type="binding site" evidence="12">
    <location>
        <position position="283"/>
    </location>
    <ligand>
        <name>NAD(+)</name>
        <dbReference type="ChEBI" id="CHEBI:57540"/>
    </ligand>
</feature>
<evidence type="ECO:0000256" key="10">
    <source>
        <dbReference type="ARBA" id="ARBA00023211"/>
    </source>
</evidence>
<dbReference type="InterPro" id="IPR001357">
    <property type="entry name" value="BRCT_dom"/>
</dbReference>
<dbReference type="InterPro" id="IPR001679">
    <property type="entry name" value="DNA_ligase"/>
</dbReference>
<dbReference type="InterPro" id="IPR013840">
    <property type="entry name" value="DNAligase_N"/>
</dbReference>
<dbReference type="NCBIfam" id="NF005932">
    <property type="entry name" value="PRK07956.1"/>
    <property type="match status" value="1"/>
</dbReference>
<comment type="similarity">
    <text evidence="12">Belongs to the NAD-dependent DNA ligase family. LigA subfamily.</text>
</comment>
<organism evidence="15 16">
    <name type="scientific">Filifactor villosus</name>
    <dbReference type="NCBI Taxonomy" id="29374"/>
    <lineage>
        <taxon>Bacteria</taxon>
        <taxon>Bacillati</taxon>
        <taxon>Bacillota</taxon>
        <taxon>Clostridia</taxon>
        <taxon>Peptostreptococcales</taxon>
        <taxon>Filifactoraceae</taxon>
        <taxon>Filifactor</taxon>
    </lineage>
</organism>
<dbReference type="InterPro" id="IPR036420">
    <property type="entry name" value="BRCT_dom_sf"/>
</dbReference>
<evidence type="ECO:0000256" key="5">
    <source>
        <dbReference type="ARBA" id="ARBA00022763"/>
    </source>
</evidence>
<dbReference type="InterPro" id="IPR041663">
    <property type="entry name" value="DisA/LigA_HHH"/>
</dbReference>
<dbReference type="Gene3D" id="1.10.150.20">
    <property type="entry name" value="5' to 3' exonuclease, C-terminal subdomain"/>
    <property type="match status" value="2"/>
</dbReference>
<keyword evidence="3 12" id="KW-0235">DNA replication</keyword>
<dbReference type="Gene3D" id="1.10.287.610">
    <property type="entry name" value="Helix hairpin bin"/>
    <property type="match status" value="1"/>
</dbReference>
<dbReference type="SUPFAM" id="SSF47781">
    <property type="entry name" value="RuvA domain 2-like"/>
    <property type="match status" value="1"/>
</dbReference>
<evidence type="ECO:0000256" key="9">
    <source>
        <dbReference type="ARBA" id="ARBA00023204"/>
    </source>
</evidence>
<dbReference type="SUPFAM" id="SSF56091">
    <property type="entry name" value="DNA ligase/mRNA capping enzyme, catalytic domain"/>
    <property type="match status" value="1"/>
</dbReference>
<dbReference type="Gene3D" id="3.30.470.30">
    <property type="entry name" value="DNA ligase/mRNA capping enzyme"/>
    <property type="match status" value="1"/>
</dbReference>
<evidence type="ECO:0000256" key="2">
    <source>
        <dbReference type="ARBA" id="ARBA00022598"/>
    </source>
</evidence>
<dbReference type="CDD" id="cd00114">
    <property type="entry name" value="LIGANc"/>
    <property type="match status" value="1"/>
</dbReference>
<feature type="binding site" evidence="12">
    <location>
        <position position="110"/>
    </location>
    <ligand>
        <name>NAD(+)</name>
        <dbReference type="ChEBI" id="CHEBI:57540"/>
    </ligand>
</feature>
<dbReference type="SUPFAM" id="SSF52113">
    <property type="entry name" value="BRCT domain"/>
    <property type="match status" value="1"/>
</dbReference>
<evidence type="ECO:0000313" key="16">
    <source>
        <dbReference type="Proteomes" id="UP001595916"/>
    </source>
</evidence>
<feature type="binding site" evidence="12">
    <location>
        <position position="424"/>
    </location>
    <ligand>
        <name>Zn(2+)</name>
        <dbReference type="ChEBI" id="CHEBI:29105"/>
    </ligand>
</feature>
<feature type="binding site" evidence="12">
    <location>
        <begin position="32"/>
        <end position="36"/>
    </location>
    <ligand>
        <name>NAD(+)</name>
        <dbReference type="ChEBI" id="CHEBI:57540"/>
    </ligand>
</feature>
<dbReference type="EC" id="6.5.1.2" evidence="12"/>
<dbReference type="InterPro" id="IPR018239">
    <property type="entry name" value="DNA_ligase_AS"/>
</dbReference>
<keyword evidence="2 12" id="KW-0436">Ligase</keyword>
<feature type="binding site" evidence="12">
    <location>
        <begin position="81"/>
        <end position="82"/>
    </location>
    <ligand>
        <name>NAD(+)</name>
        <dbReference type="ChEBI" id="CHEBI:57540"/>
    </ligand>
</feature>
<dbReference type="SMART" id="SM00278">
    <property type="entry name" value="HhH1"/>
    <property type="match status" value="3"/>
</dbReference>
<name>A0ABV9QQL9_9FIRM</name>
<keyword evidence="9 12" id="KW-0234">DNA repair</keyword>
<evidence type="ECO:0000256" key="7">
    <source>
        <dbReference type="ARBA" id="ARBA00022842"/>
    </source>
</evidence>
<dbReference type="PANTHER" id="PTHR23389">
    <property type="entry name" value="CHROMOSOME TRANSMISSION FIDELITY FACTOR 18"/>
    <property type="match status" value="1"/>
</dbReference>
<gene>
    <name evidence="12 15" type="primary">ligA</name>
    <name evidence="15" type="ORF">ACFO4R_07635</name>
</gene>
<comment type="function">
    <text evidence="1 12">DNA ligase that catalyzes the formation of phosphodiester linkages between 5'-phosphoryl and 3'-hydroxyl groups in double-stranded DNA using NAD as a coenzyme and as the energy source for the reaction. It is essential for DNA replication and repair of damaged DNA.</text>
</comment>
<feature type="coiled-coil region" evidence="13">
    <location>
        <begin position="1"/>
        <end position="55"/>
    </location>
</feature>
<dbReference type="InterPro" id="IPR004150">
    <property type="entry name" value="NAD_DNA_ligase_OB"/>
</dbReference>
<dbReference type="Proteomes" id="UP001595916">
    <property type="component" value="Unassembled WGS sequence"/>
</dbReference>
<keyword evidence="10 12" id="KW-0464">Manganese</keyword>
<feature type="domain" description="BRCT" evidence="14">
    <location>
        <begin position="584"/>
        <end position="654"/>
    </location>
</feature>
<dbReference type="InterPro" id="IPR003583">
    <property type="entry name" value="Hlx-hairpin-Hlx_DNA-bd_motif"/>
</dbReference>
<evidence type="ECO:0000256" key="4">
    <source>
        <dbReference type="ARBA" id="ARBA00022723"/>
    </source>
</evidence>
<dbReference type="GO" id="GO:0003911">
    <property type="term" value="F:DNA ligase (NAD+) activity"/>
    <property type="evidence" value="ECO:0007669"/>
    <property type="project" value="UniProtKB-EC"/>
</dbReference>
<feature type="binding site" evidence="12">
    <location>
        <position position="167"/>
    </location>
    <ligand>
        <name>NAD(+)</name>
        <dbReference type="ChEBI" id="CHEBI:57540"/>
    </ligand>
</feature>
<feature type="binding site" evidence="12">
    <location>
        <position position="404"/>
    </location>
    <ligand>
        <name>Zn(2+)</name>
        <dbReference type="ChEBI" id="CHEBI:29105"/>
    </ligand>
</feature>
<sequence length="673" mass="76529">MQEVKREIEELREKLRYYSDKYYNRDEPEISDAQYDELLRHLSDLEERYPEYKAEDSPTQVVGGEAQKQFSTFEHTVPLLSLGNVFSEAEIRDFDLKMRKQLGAICYCMEFKIDGLSVALNYQNGRFVAGGTRGNGVVGEDITLNLKEIAAIPKKLKEGWSGTVRGEVFLPKSAFLRLNKEQEKHGLNPFANPRNAASGSLRQLDTSITKSRGLDIFIFNIQQEEVSTADSHFEQLNKLEEWGFHVIENRKLYADVEELIADVRYWTEHRQELDYEIDGLVIKVDSIPQREAIGYTSKFPKWAVAYKFPAEKKETVIKDIKVQVGRTGVLTPIAELEPVFISGSTVSRATLHNEDYIRMKDIRIGDRVVIQKAAEIIPEVCNVIVEKRTGEERKFEMPGLCPVCNTETVRLQSEAAVKCPNSMCPAQRKRRIIHFVSKGAMDVENMGPNIVDLVFENNLIQDAADIYLLKAEELEKMERFGKRSSEKLIAAIEASKHRDLDRLIFALGIDFVGERASKLLRDRFSSMDQLMTASCEELVAVDEIGNKTAQSIQNFFSVEANRELIRRLKELGVNMMSLQTQKQEGELIFEGLKFVLTGTLPTLKRAEAKKLIEENGGKASSSVSKVTDFVLAGEEAGSKLDKAMELNVRILSEEEFRTMLTLTSKQEVEEKYR</sequence>
<dbReference type="SMART" id="SM00292">
    <property type="entry name" value="BRCT"/>
    <property type="match status" value="1"/>
</dbReference>
<keyword evidence="16" id="KW-1185">Reference proteome</keyword>
<evidence type="ECO:0000256" key="1">
    <source>
        <dbReference type="ARBA" id="ARBA00004067"/>
    </source>
</evidence>
<feature type="binding site" evidence="12">
    <location>
        <position position="401"/>
    </location>
    <ligand>
        <name>Zn(2+)</name>
        <dbReference type="ChEBI" id="CHEBI:29105"/>
    </ligand>
</feature>
<accession>A0ABV9QQL9</accession>
<dbReference type="Pfam" id="PF00533">
    <property type="entry name" value="BRCT"/>
    <property type="match status" value="1"/>
</dbReference>
<comment type="cofactor">
    <cofactor evidence="12">
        <name>Mg(2+)</name>
        <dbReference type="ChEBI" id="CHEBI:18420"/>
    </cofactor>
    <cofactor evidence="12">
        <name>Mn(2+)</name>
        <dbReference type="ChEBI" id="CHEBI:29035"/>
    </cofactor>
</comment>
<evidence type="ECO:0000256" key="3">
    <source>
        <dbReference type="ARBA" id="ARBA00022705"/>
    </source>
</evidence>
<dbReference type="CDD" id="cd17748">
    <property type="entry name" value="BRCT_DNA_ligase_like"/>
    <property type="match status" value="1"/>
</dbReference>
<protein>
    <recommendedName>
        <fullName evidence="12">DNA ligase</fullName>
        <ecNumber evidence="12">6.5.1.2</ecNumber>
    </recommendedName>
    <alternativeName>
        <fullName evidence="12">Polydeoxyribonucleotide synthase [NAD(+)]</fullName>
    </alternativeName>
</protein>
<dbReference type="PIRSF" id="PIRSF001604">
    <property type="entry name" value="LigA"/>
    <property type="match status" value="1"/>
</dbReference>
<dbReference type="Pfam" id="PF03119">
    <property type="entry name" value="DNA_ligase_ZBD"/>
    <property type="match status" value="1"/>
</dbReference>
<proteinExistence type="inferred from homology"/>
<keyword evidence="13" id="KW-0175">Coiled coil</keyword>
<dbReference type="Gene3D" id="2.40.50.140">
    <property type="entry name" value="Nucleic acid-binding proteins"/>
    <property type="match status" value="1"/>
</dbReference>
<dbReference type="SMART" id="SM00532">
    <property type="entry name" value="LIGANc"/>
    <property type="match status" value="1"/>
</dbReference>
<evidence type="ECO:0000256" key="11">
    <source>
        <dbReference type="ARBA" id="ARBA00034005"/>
    </source>
</evidence>
<feature type="active site" description="N6-AMP-lysine intermediate" evidence="12">
    <location>
        <position position="112"/>
    </location>
</feature>
<feature type="binding site" evidence="12">
    <location>
        <position position="307"/>
    </location>
    <ligand>
        <name>NAD(+)</name>
        <dbReference type="ChEBI" id="CHEBI:57540"/>
    </ligand>
</feature>
<comment type="caution">
    <text evidence="15">The sequence shown here is derived from an EMBL/GenBank/DDBJ whole genome shotgun (WGS) entry which is preliminary data.</text>
</comment>
<dbReference type="Gene3D" id="6.20.10.30">
    <property type="match status" value="1"/>
</dbReference>
<evidence type="ECO:0000313" key="15">
    <source>
        <dbReference type="EMBL" id="MFC4804951.1"/>
    </source>
</evidence>
<dbReference type="PROSITE" id="PS50172">
    <property type="entry name" value="BRCT"/>
    <property type="match status" value="1"/>
</dbReference>
<keyword evidence="6 12" id="KW-0862">Zinc</keyword>
<dbReference type="NCBIfam" id="TIGR00575">
    <property type="entry name" value="dnlj"/>
    <property type="match status" value="1"/>
</dbReference>
<evidence type="ECO:0000256" key="12">
    <source>
        <dbReference type="HAMAP-Rule" id="MF_01588"/>
    </source>
</evidence>
<dbReference type="Pfam" id="PF03120">
    <property type="entry name" value="OB_DNA_ligase"/>
    <property type="match status" value="1"/>
</dbReference>
<dbReference type="InterPro" id="IPR004149">
    <property type="entry name" value="Znf_DNAligase_C4"/>
</dbReference>
<feature type="binding site" evidence="12">
    <location>
        <position position="419"/>
    </location>
    <ligand>
        <name>Zn(2+)</name>
        <dbReference type="ChEBI" id="CHEBI:29105"/>
    </ligand>
</feature>
<dbReference type="Pfam" id="PF01653">
    <property type="entry name" value="DNA_ligase_aden"/>
    <property type="match status" value="1"/>
</dbReference>